<dbReference type="Gene3D" id="4.10.220.110">
    <property type="match status" value="1"/>
</dbReference>
<comment type="caution">
    <text evidence="2">The sequence shown here is derived from an EMBL/GenBank/DDBJ whole genome shotgun (WGS) entry which is preliminary data.</text>
</comment>
<organism evidence="2 3">
    <name type="scientific">Photorhabdus aegyptia</name>
    <dbReference type="NCBI Taxonomy" id="2805098"/>
    <lineage>
        <taxon>Bacteria</taxon>
        <taxon>Pseudomonadati</taxon>
        <taxon>Pseudomonadota</taxon>
        <taxon>Gammaproteobacteria</taxon>
        <taxon>Enterobacterales</taxon>
        <taxon>Morganellaceae</taxon>
        <taxon>Photorhabdus</taxon>
    </lineage>
</organism>
<protein>
    <submittedName>
        <fullName evidence="2">Phage protein D</fullName>
    </submittedName>
</protein>
<dbReference type="Proteomes" id="UP000023464">
    <property type="component" value="Unassembled WGS sequence"/>
</dbReference>
<dbReference type="PANTHER" id="PTHR35862:SF1">
    <property type="entry name" value="FELS-2 PROPHAGE PROTEIN"/>
    <property type="match status" value="1"/>
</dbReference>
<reference evidence="2 3" key="1">
    <citation type="submission" date="2014-03" db="EMBL/GenBank/DDBJ databases">
        <title>Draft Genome of Photorhabdus luminescens BA1, an Egyptian Isolate.</title>
        <authorList>
            <person name="Ghazal S."/>
            <person name="Hurst S.G.IV."/>
            <person name="Morris K."/>
            <person name="Thomas K."/>
            <person name="Tisa L.S."/>
        </authorList>
    </citation>
    <scope>NUCLEOTIDE SEQUENCE [LARGE SCALE GENOMIC DNA]</scope>
    <source>
        <strain evidence="2 3">BA1</strain>
    </source>
</reference>
<keyword evidence="3" id="KW-1185">Reference proteome</keyword>
<evidence type="ECO:0000256" key="1">
    <source>
        <dbReference type="SAM" id="MobiDB-lite"/>
    </source>
</evidence>
<gene>
    <name evidence="2" type="ORF">BA1DRAFT_01315</name>
</gene>
<dbReference type="RefSeq" id="WP_036777197.1">
    <property type="nucleotide sequence ID" value="NZ_CAWLTM010000101.1"/>
</dbReference>
<name>A0A022PKX9_9GAMM</name>
<feature type="region of interest" description="Disordered" evidence="1">
    <location>
        <begin position="250"/>
        <end position="283"/>
    </location>
</feature>
<accession>A0A022PKX9</accession>
<dbReference type="SUPFAM" id="SSF69279">
    <property type="entry name" value="Phage tail proteins"/>
    <property type="match status" value="1"/>
</dbReference>
<feature type="compositionally biased region" description="Polar residues" evidence="1">
    <location>
        <begin position="271"/>
        <end position="280"/>
    </location>
</feature>
<feature type="compositionally biased region" description="Basic and acidic residues" evidence="1">
    <location>
        <begin position="260"/>
        <end position="270"/>
    </location>
</feature>
<feature type="region of interest" description="Disordered" evidence="1">
    <location>
        <begin position="356"/>
        <end position="375"/>
    </location>
</feature>
<evidence type="ECO:0000313" key="3">
    <source>
        <dbReference type="Proteomes" id="UP000023464"/>
    </source>
</evidence>
<proteinExistence type="predicted"/>
<evidence type="ECO:0000313" key="2">
    <source>
        <dbReference type="EMBL" id="EYU16149.1"/>
    </source>
</evidence>
<dbReference type="InterPro" id="IPR052726">
    <property type="entry name" value="Phage_Baseplate_Hub"/>
</dbReference>
<dbReference type="EMBL" id="JFGV01000014">
    <property type="protein sequence ID" value="EYU16149.1"/>
    <property type="molecule type" value="Genomic_DNA"/>
</dbReference>
<sequence>MAKIIDSKQTPSITGVSEVLSPTFTLRYLQKDITNDITPYVTRVSYTDNIKSESDEIEVELDDTDGRWLDKWYPGKGDTLTLKLGYFGERLLNCGSFYIDEIEVNIPPSIVSVRGIATSINTALRTKSNRGFENTTLAAIANRIAKKHQLKLIGSIEIIKIDRVTQYSETDVAFLKRLASEYGYAVKVVSEQLIFSHLATLRSQEPIKKLHPRDVAQFSLRDTINKVYKKAKVKHQKADDKKLIVYEADGTTSTSSQSNPKDKNSGKETSADTLKVNSRAANKDSAEIKAKSALDLHNEYQQNGSLSLMGAPQLTAGNKIELIEFGKLSGQWLITSAHHSFDRNSGYITELEVARGPVTSSKSKKDKKDKTQKLVVYKPDGSSDTIIEEESK</sequence>
<feature type="compositionally biased region" description="Polar residues" evidence="1">
    <location>
        <begin position="250"/>
        <end position="259"/>
    </location>
</feature>
<dbReference type="AlphaFoldDB" id="A0A022PKX9"/>
<dbReference type="PATRIC" id="fig|1393736.3.peg.1334"/>
<dbReference type="Gene3D" id="3.55.50.10">
    <property type="entry name" value="Baseplate protein-like domains"/>
    <property type="match status" value="1"/>
</dbReference>
<dbReference type="Gene3D" id="2.30.110.50">
    <property type="match status" value="1"/>
</dbReference>
<dbReference type="Pfam" id="PF05954">
    <property type="entry name" value="Phage_GPD"/>
    <property type="match status" value="1"/>
</dbReference>
<dbReference type="PANTHER" id="PTHR35862">
    <property type="entry name" value="FELS-2 PROPHAGE PROTEIN"/>
    <property type="match status" value="1"/>
</dbReference>